<dbReference type="OrthoDB" id="3751678at2759"/>
<feature type="compositionally biased region" description="Basic and acidic residues" evidence="1">
    <location>
        <begin position="31"/>
        <end position="48"/>
    </location>
</feature>
<sequence length="69" mass="7856">MRHPAAPTIVAVLLGLLGLLLLWSHWRGDGYHEGNPHPDDVPRKKDVMELLGGDGKEEEEEEEREEEEE</sequence>
<gene>
    <name evidence="3" type="ORF">DM02DRAFT_82842</name>
</gene>
<dbReference type="AlphaFoldDB" id="A0A2V1DGU8"/>
<protein>
    <submittedName>
        <fullName evidence="3">Uncharacterized protein</fullName>
    </submittedName>
</protein>
<organism evidence="3 4">
    <name type="scientific">Periconia macrospinosa</name>
    <dbReference type="NCBI Taxonomy" id="97972"/>
    <lineage>
        <taxon>Eukaryota</taxon>
        <taxon>Fungi</taxon>
        <taxon>Dikarya</taxon>
        <taxon>Ascomycota</taxon>
        <taxon>Pezizomycotina</taxon>
        <taxon>Dothideomycetes</taxon>
        <taxon>Pleosporomycetidae</taxon>
        <taxon>Pleosporales</taxon>
        <taxon>Massarineae</taxon>
        <taxon>Periconiaceae</taxon>
        <taxon>Periconia</taxon>
    </lineage>
</organism>
<keyword evidence="2" id="KW-1133">Transmembrane helix</keyword>
<keyword evidence="2" id="KW-0472">Membrane</keyword>
<feature type="transmembrane region" description="Helical" evidence="2">
    <location>
        <begin position="6"/>
        <end position="23"/>
    </location>
</feature>
<dbReference type="EMBL" id="KZ805438">
    <property type="protein sequence ID" value="PVH97362.1"/>
    <property type="molecule type" value="Genomic_DNA"/>
</dbReference>
<accession>A0A2V1DGU8</accession>
<evidence type="ECO:0000256" key="1">
    <source>
        <dbReference type="SAM" id="MobiDB-lite"/>
    </source>
</evidence>
<dbReference type="Proteomes" id="UP000244855">
    <property type="component" value="Unassembled WGS sequence"/>
</dbReference>
<name>A0A2V1DGU8_9PLEO</name>
<feature type="compositionally biased region" description="Acidic residues" evidence="1">
    <location>
        <begin position="56"/>
        <end position="69"/>
    </location>
</feature>
<reference evidence="3 4" key="1">
    <citation type="journal article" date="2018" name="Sci. Rep.">
        <title>Comparative genomics provides insights into the lifestyle and reveals functional heterogeneity of dark septate endophytic fungi.</title>
        <authorList>
            <person name="Knapp D.G."/>
            <person name="Nemeth J.B."/>
            <person name="Barry K."/>
            <person name="Hainaut M."/>
            <person name="Henrissat B."/>
            <person name="Johnson J."/>
            <person name="Kuo A."/>
            <person name="Lim J.H.P."/>
            <person name="Lipzen A."/>
            <person name="Nolan M."/>
            <person name="Ohm R.A."/>
            <person name="Tamas L."/>
            <person name="Grigoriev I.V."/>
            <person name="Spatafora J.W."/>
            <person name="Nagy L.G."/>
            <person name="Kovacs G.M."/>
        </authorList>
    </citation>
    <scope>NUCLEOTIDE SEQUENCE [LARGE SCALE GENOMIC DNA]</scope>
    <source>
        <strain evidence="3 4">DSE2036</strain>
    </source>
</reference>
<keyword evidence="4" id="KW-1185">Reference proteome</keyword>
<evidence type="ECO:0000256" key="2">
    <source>
        <dbReference type="SAM" id="Phobius"/>
    </source>
</evidence>
<feature type="region of interest" description="Disordered" evidence="1">
    <location>
        <begin position="31"/>
        <end position="69"/>
    </location>
</feature>
<evidence type="ECO:0000313" key="3">
    <source>
        <dbReference type="EMBL" id="PVH97362.1"/>
    </source>
</evidence>
<keyword evidence="2" id="KW-0812">Transmembrane</keyword>
<evidence type="ECO:0000313" key="4">
    <source>
        <dbReference type="Proteomes" id="UP000244855"/>
    </source>
</evidence>
<proteinExistence type="predicted"/>